<evidence type="ECO:0000313" key="2">
    <source>
        <dbReference type="Proteomes" id="UP001331761"/>
    </source>
</evidence>
<organism evidence="1 2">
    <name type="scientific">Trichostrongylus colubriformis</name>
    <name type="common">Black scour worm</name>
    <dbReference type="NCBI Taxonomy" id="6319"/>
    <lineage>
        <taxon>Eukaryota</taxon>
        <taxon>Metazoa</taxon>
        <taxon>Ecdysozoa</taxon>
        <taxon>Nematoda</taxon>
        <taxon>Chromadorea</taxon>
        <taxon>Rhabditida</taxon>
        <taxon>Rhabditina</taxon>
        <taxon>Rhabditomorpha</taxon>
        <taxon>Strongyloidea</taxon>
        <taxon>Trichostrongylidae</taxon>
        <taxon>Trichostrongylus</taxon>
    </lineage>
</organism>
<protein>
    <submittedName>
        <fullName evidence="1">Uncharacterized protein</fullName>
    </submittedName>
</protein>
<sequence length="54" mass="6471">MYNKCVLSSCYGEFRSARWLTRAQRGYVEICRLFSFMSHVLDVICILFDYSDIY</sequence>
<accession>A0AAN8IXH1</accession>
<proteinExistence type="predicted"/>
<dbReference type="Proteomes" id="UP001331761">
    <property type="component" value="Unassembled WGS sequence"/>
</dbReference>
<keyword evidence="2" id="KW-1185">Reference proteome</keyword>
<reference evidence="1 2" key="1">
    <citation type="submission" date="2019-10" db="EMBL/GenBank/DDBJ databases">
        <title>Assembly and Annotation for the nematode Trichostrongylus colubriformis.</title>
        <authorList>
            <person name="Martin J."/>
        </authorList>
    </citation>
    <scope>NUCLEOTIDE SEQUENCE [LARGE SCALE GENOMIC DNA]</scope>
    <source>
        <strain evidence="1">G859</strain>
        <tissue evidence="1">Whole worm</tissue>
    </source>
</reference>
<comment type="caution">
    <text evidence="1">The sequence shown here is derived from an EMBL/GenBank/DDBJ whole genome shotgun (WGS) entry which is preliminary data.</text>
</comment>
<gene>
    <name evidence="1" type="ORF">GCK32_022646</name>
</gene>
<evidence type="ECO:0000313" key="1">
    <source>
        <dbReference type="EMBL" id="KAK5985052.1"/>
    </source>
</evidence>
<name>A0AAN8IXH1_TRICO</name>
<dbReference type="AlphaFoldDB" id="A0AAN8IXH1"/>
<dbReference type="EMBL" id="WIXE01002173">
    <property type="protein sequence ID" value="KAK5985052.1"/>
    <property type="molecule type" value="Genomic_DNA"/>
</dbReference>